<comment type="caution">
    <text evidence="2">The sequence shown here is derived from an EMBL/GenBank/DDBJ whole genome shotgun (WGS) entry which is preliminary data.</text>
</comment>
<dbReference type="RefSeq" id="WP_167984933.1">
    <property type="nucleotide sequence ID" value="NZ_JAATEJ010000019.1"/>
</dbReference>
<sequence length="161" mass="17773">MTQAAPAPATQAVPGTQAVPATAAPVDAQTYAEIVQFYSHHMQLLDNAEAEEWADGFTEDGVFAQNVKPEPTRGRDTIAASMRRGVDRLKNRNVVRRHWLSMVVADQVDPGTVRTRYYAVVFETPVGGKASVYLSTTGADTLVREDGRWRIKYREINHDGA</sequence>
<evidence type="ECO:0000259" key="1">
    <source>
        <dbReference type="Pfam" id="PF13577"/>
    </source>
</evidence>
<dbReference type="Proteomes" id="UP000734511">
    <property type="component" value="Unassembled WGS sequence"/>
</dbReference>
<dbReference type="EMBL" id="JAATEJ010000019">
    <property type="protein sequence ID" value="NJP46074.1"/>
    <property type="molecule type" value="Genomic_DNA"/>
</dbReference>
<name>A0ABX0ZUX7_9ACTN</name>
<dbReference type="Gene3D" id="3.10.450.50">
    <property type="match status" value="1"/>
</dbReference>
<keyword evidence="3" id="KW-1185">Reference proteome</keyword>
<dbReference type="InterPro" id="IPR032710">
    <property type="entry name" value="NTF2-like_dom_sf"/>
</dbReference>
<evidence type="ECO:0000313" key="2">
    <source>
        <dbReference type="EMBL" id="NJP46074.1"/>
    </source>
</evidence>
<accession>A0ABX0ZUX7</accession>
<gene>
    <name evidence="2" type="ORF">HCN08_22085</name>
</gene>
<dbReference type="InterPro" id="IPR037401">
    <property type="entry name" value="SnoaL-like"/>
</dbReference>
<feature type="domain" description="SnoaL-like" evidence="1">
    <location>
        <begin position="29"/>
        <end position="154"/>
    </location>
</feature>
<dbReference type="Pfam" id="PF13577">
    <property type="entry name" value="SnoaL_4"/>
    <property type="match status" value="1"/>
</dbReference>
<proteinExistence type="predicted"/>
<protein>
    <submittedName>
        <fullName evidence="2">Nuclear transport factor 2 family protein</fullName>
    </submittedName>
</protein>
<dbReference type="SUPFAM" id="SSF54427">
    <property type="entry name" value="NTF2-like"/>
    <property type="match status" value="1"/>
</dbReference>
<evidence type="ECO:0000313" key="3">
    <source>
        <dbReference type="Proteomes" id="UP000734511"/>
    </source>
</evidence>
<reference evidence="2 3" key="1">
    <citation type="submission" date="2020-03" db="EMBL/GenBank/DDBJ databases">
        <title>WGS of actinomycetes isolated from Thailand.</title>
        <authorList>
            <person name="Thawai C."/>
        </authorList>
    </citation>
    <scope>NUCLEOTIDE SEQUENCE [LARGE SCALE GENOMIC DNA]</scope>
    <source>
        <strain evidence="2 3">PRB2-1</strain>
    </source>
</reference>
<organism evidence="2 3">
    <name type="scientific">Actinacidiphila epipremni</name>
    <dbReference type="NCBI Taxonomy" id="2053013"/>
    <lineage>
        <taxon>Bacteria</taxon>
        <taxon>Bacillati</taxon>
        <taxon>Actinomycetota</taxon>
        <taxon>Actinomycetes</taxon>
        <taxon>Kitasatosporales</taxon>
        <taxon>Streptomycetaceae</taxon>
        <taxon>Actinacidiphila</taxon>
    </lineage>
</organism>